<accession>A0AAP0KG54</accession>
<dbReference type="EMBL" id="JBBNAF010000004">
    <property type="protein sequence ID" value="KAK9150884.1"/>
    <property type="molecule type" value="Genomic_DNA"/>
</dbReference>
<keyword evidence="2" id="KW-1185">Reference proteome</keyword>
<reference evidence="1 2" key="1">
    <citation type="submission" date="2024-01" db="EMBL/GenBank/DDBJ databases">
        <title>Genome assemblies of Stephania.</title>
        <authorList>
            <person name="Yang L."/>
        </authorList>
    </citation>
    <scope>NUCLEOTIDE SEQUENCE [LARGE SCALE GENOMIC DNA]</scope>
    <source>
        <strain evidence="1">YNDBR</strain>
        <tissue evidence="1">Leaf</tissue>
    </source>
</reference>
<dbReference type="AlphaFoldDB" id="A0AAP0KG54"/>
<comment type="caution">
    <text evidence="1">The sequence shown here is derived from an EMBL/GenBank/DDBJ whole genome shotgun (WGS) entry which is preliminary data.</text>
</comment>
<sequence>MFDEDLSLRHRFLSRDVWMGFYYSWVPLEDVWMGFYHSWVPLERCLDEVLPLMGSSHSTVDVWRDLGQAGARASQATMSELGEPAILA</sequence>
<organism evidence="1 2">
    <name type="scientific">Stephania yunnanensis</name>
    <dbReference type="NCBI Taxonomy" id="152371"/>
    <lineage>
        <taxon>Eukaryota</taxon>
        <taxon>Viridiplantae</taxon>
        <taxon>Streptophyta</taxon>
        <taxon>Embryophyta</taxon>
        <taxon>Tracheophyta</taxon>
        <taxon>Spermatophyta</taxon>
        <taxon>Magnoliopsida</taxon>
        <taxon>Ranunculales</taxon>
        <taxon>Menispermaceae</taxon>
        <taxon>Menispermoideae</taxon>
        <taxon>Cissampelideae</taxon>
        <taxon>Stephania</taxon>
    </lineage>
</organism>
<gene>
    <name evidence="1" type="ORF">Syun_009193</name>
</gene>
<proteinExistence type="predicted"/>
<evidence type="ECO:0000313" key="2">
    <source>
        <dbReference type="Proteomes" id="UP001420932"/>
    </source>
</evidence>
<evidence type="ECO:0000313" key="1">
    <source>
        <dbReference type="EMBL" id="KAK9150884.1"/>
    </source>
</evidence>
<name>A0AAP0KG54_9MAGN</name>
<protein>
    <submittedName>
        <fullName evidence="1">Uncharacterized protein</fullName>
    </submittedName>
</protein>
<dbReference type="Proteomes" id="UP001420932">
    <property type="component" value="Unassembled WGS sequence"/>
</dbReference>